<gene>
    <name evidence="1" type="ORF">S12H4_26968</name>
</gene>
<organism evidence="1">
    <name type="scientific">marine sediment metagenome</name>
    <dbReference type="NCBI Taxonomy" id="412755"/>
    <lineage>
        <taxon>unclassified sequences</taxon>
        <taxon>metagenomes</taxon>
        <taxon>ecological metagenomes</taxon>
    </lineage>
</organism>
<comment type="caution">
    <text evidence="1">The sequence shown here is derived from an EMBL/GenBank/DDBJ whole genome shotgun (WGS) entry which is preliminary data.</text>
</comment>
<protein>
    <submittedName>
        <fullName evidence="1">Uncharacterized protein</fullName>
    </submittedName>
</protein>
<reference evidence="1" key="1">
    <citation type="journal article" date="2014" name="Front. Microbiol.">
        <title>High frequency of phylogenetically diverse reductive dehalogenase-homologous genes in deep subseafloor sedimentary metagenomes.</title>
        <authorList>
            <person name="Kawai M."/>
            <person name="Futagami T."/>
            <person name="Toyoda A."/>
            <person name="Takaki Y."/>
            <person name="Nishi S."/>
            <person name="Hori S."/>
            <person name="Arai W."/>
            <person name="Tsubouchi T."/>
            <person name="Morono Y."/>
            <person name="Uchiyama I."/>
            <person name="Ito T."/>
            <person name="Fujiyama A."/>
            <person name="Inagaki F."/>
            <person name="Takami H."/>
        </authorList>
    </citation>
    <scope>NUCLEOTIDE SEQUENCE</scope>
    <source>
        <strain evidence="1">Expedition CK06-06</strain>
    </source>
</reference>
<accession>X1TQW5</accession>
<feature type="non-terminal residue" evidence="1">
    <location>
        <position position="48"/>
    </location>
</feature>
<dbReference type="AlphaFoldDB" id="X1TQW5"/>
<proteinExistence type="predicted"/>
<evidence type="ECO:0000313" key="1">
    <source>
        <dbReference type="EMBL" id="GAI93756.1"/>
    </source>
</evidence>
<sequence>MRKREEESIGLAGEHLEKTGVCLNEMLKTFNAYLDGRREEAKDFALQV</sequence>
<name>X1TQW5_9ZZZZ</name>
<dbReference type="EMBL" id="BARW01015352">
    <property type="protein sequence ID" value="GAI93756.1"/>
    <property type="molecule type" value="Genomic_DNA"/>
</dbReference>